<dbReference type="AlphaFoldDB" id="A0A7Y9R298"/>
<keyword evidence="2" id="KW-1003">Cell membrane</keyword>
<feature type="domain" description="Cytochrome b561 bacterial/Ni-hydrogenase" evidence="7">
    <location>
        <begin position="17"/>
        <end position="178"/>
    </location>
</feature>
<organism evidence="8 9">
    <name type="scientific">Sphaerotilus montanus</name>
    <dbReference type="NCBI Taxonomy" id="522889"/>
    <lineage>
        <taxon>Bacteria</taxon>
        <taxon>Pseudomonadati</taxon>
        <taxon>Pseudomonadota</taxon>
        <taxon>Betaproteobacteria</taxon>
        <taxon>Burkholderiales</taxon>
        <taxon>Sphaerotilaceae</taxon>
        <taxon>Sphaerotilus</taxon>
    </lineage>
</organism>
<accession>A0A7Y9R298</accession>
<keyword evidence="5 6" id="KW-0472">Membrane</keyword>
<feature type="transmembrane region" description="Helical" evidence="6">
    <location>
        <begin position="105"/>
        <end position="126"/>
    </location>
</feature>
<dbReference type="PANTHER" id="PTHR30485:SF2">
    <property type="entry name" value="BLL0597 PROTEIN"/>
    <property type="match status" value="1"/>
</dbReference>
<dbReference type="InterPro" id="IPR016174">
    <property type="entry name" value="Di-haem_cyt_TM"/>
</dbReference>
<sequence length="183" mass="20211">MSTIPHNPEEPQGAVKVWDPFVRVFHWSLVSCVLLNYFVIDDGETIHQWLGYVASALVVMRIVWGFIGTRHARFADFFPTRARLRAHIVAMRSGKEASHAGHNPLGALMMLALMAVVLGLGVTGFLQTTDTFWGEEWLQDLHEVLGSALIALAGLHAAAAIIMGRIERTNLVAAMVTGVKQRR</sequence>
<keyword evidence="4 6" id="KW-1133">Transmembrane helix</keyword>
<dbReference type="Proteomes" id="UP000518288">
    <property type="component" value="Unassembled WGS sequence"/>
</dbReference>
<evidence type="ECO:0000259" key="7">
    <source>
        <dbReference type="Pfam" id="PF01292"/>
    </source>
</evidence>
<feature type="transmembrane region" description="Helical" evidence="6">
    <location>
        <begin position="46"/>
        <end position="67"/>
    </location>
</feature>
<evidence type="ECO:0000256" key="2">
    <source>
        <dbReference type="ARBA" id="ARBA00022475"/>
    </source>
</evidence>
<proteinExistence type="predicted"/>
<gene>
    <name evidence="8" type="ORF">BDD16_003330</name>
</gene>
<evidence type="ECO:0000256" key="3">
    <source>
        <dbReference type="ARBA" id="ARBA00022692"/>
    </source>
</evidence>
<evidence type="ECO:0000256" key="5">
    <source>
        <dbReference type="ARBA" id="ARBA00023136"/>
    </source>
</evidence>
<reference evidence="8 9" key="1">
    <citation type="submission" date="2020-07" db="EMBL/GenBank/DDBJ databases">
        <title>Genomic Encyclopedia of Archaeal and Bacterial Type Strains, Phase II (KMG-II): from individual species to whole genera.</title>
        <authorList>
            <person name="Goeker M."/>
        </authorList>
    </citation>
    <scope>NUCLEOTIDE SEQUENCE [LARGE SCALE GENOMIC DNA]</scope>
    <source>
        <strain evidence="8 9">DSM 21226</strain>
    </source>
</reference>
<dbReference type="GO" id="GO:0005886">
    <property type="term" value="C:plasma membrane"/>
    <property type="evidence" value="ECO:0007669"/>
    <property type="project" value="UniProtKB-SubCell"/>
</dbReference>
<comment type="subcellular location">
    <subcellularLocation>
        <location evidence="1">Cell membrane</location>
        <topology evidence="1">Multi-pass membrane protein</topology>
    </subcellularLocation>
</comment>
<feature type="transmembrane region" description="Helical" evidence="6">
    <location>
        <begin position="146"/>
        <end position="166"/>
    </location>
</feature>
<protein>
    <submittedName>
        <fullName evidence="8">Cytochrome b</fullName>
    </submittedName>
</protein>
<keyword evidence="9" id="KW-1185">Reference proteome</keyword>
<evidence type="ECO:0000313" key="8">
    <source>
        <dbReference type="EMBL" id="NYG34344.1"/>
    </source>
</evidence>
<evidence type="ECO:0000256" key="1">
    <source>
        <dbReference type="ARBA" id="ARBA00004651"/>
    </source>
</evidence>
<dbReference type="RefSeq" id="WP_179634998.1">
    <property type="nucleotide sequence ID" value="NZ_JACCFH010000001.1"/>
</dbReference>
<name>A0A7Y9R298_9BURK</name>
<dbReference type="Pfam" id="PF01292">
    <property type="entry name" value="Ni_hydr_CYTB"/>
    <property type="match status" value="1"/>
</dbReference>
<comment type="caution">
    <text evidence="8">The sequence shown here is derived from an EMBL/GenBank/DDBJ whole genome shotgun (WGS) entry which is preliminary data.</text>
</comment>
<dbReference type="GO" id="GO:0009055">
    <property type="term" value="F:electron transfer activity"/>
    <property type="evidence" value="ECO:0007669"/>
    <property type="project" value="InterPro"/>
</dbReference>
<dbReference type="SUPFAM" id="SSF81342">
    <property type="entry name" value="Transmembrane di-heme cytochromes"/>
    <property type="match status" value="1"/>
</dbReference>
<keyword evidence="3 6" id="KW-0812">Transmembrane</keyword>
<dbReference type="EMBL" id="JACCFH010000001">
    <property type="protein sequence ID" value="NYG34344.1"/>
    <property type="molecule type" value="Genomic_DNA"/>
</dbReference>
<evidence type="ECO:0000256" key="6">
    <source>
        <dbReference type="SAM" id="Phobius"/>
    </source>
</evidence>
<dbReference type="InterPro" id="IPR011577">
    <property type="entry name" value="Cyt_b561_bac/Ni-Hgenase"/>
</dbReference>
<evidence type="ECO:0000256" key="4">
    <source>
        <dbReference type="ARBA" id="ARBA00022989"/>
    </source>
</evidence>
<feature type="transmembrane region" description="Helical" evidence="6">
    <location>
        <begin position="21"/>
        <end position="40"/>
    </location>
</feature>
<evidence type="ECO:0000313" key="9">
    <source>
        <dbReference type="Proteomes" id="UP000518288"/>
    </source>
</evidence>
<dbReference type="InterPro" id="IPR051542">
    <property type="entry name" value="Hydrogenase_cytochrome"/>
</dbReference>
<dbReference type="GO" id="GO:0022904">
    <property type="term" value="P:respiratory electron transport chain"/>
    <property type="evidence" value="ECO:0007669"/>
    <property type="project" value="InterPro"/>
</dbReference>
<dbReference type="Gene3D" id="1.20.950.20">
    <property type="entry name" value="Transmembrane di-heme cytochromes, Chain C"/>
    <property type="match status" value="1"/>
</dbReference>
<dbReference type="PANTHER" id="PTHR30485">
    <property type="entry name" value="NI/FE-HYDROGENASE 1 B-TYPE CYTOCHROME SUBUNIT"/>
    <property type="match status" value="1"/>
</dbReference>
<dbReference type="GO" id="GO:0020037">
    <property type="term" value="F:heme binding"/>
    <property type="evidence" value="ECO:0007669"/>
    <property type="project" value="TreeGrafter"/>
</dbReference>